<accession>A0ABW1H5H3</accession>
<comment type="caution">
    <text evidence="2">The sequence shown here is derived from an EMBL/GenBank/DDBJ whole genome shotgun (WGS) entry which is preliminary data.</text>
</comment>
<protein>
    <submittedName>
        <fullName evidence="2">PadR family transcriptional regulator</fullName>
    </submittedName>
</protein>
<feature type="domain" description="Transcription regulator PadR N-terminal" evidence="1">
    <location>
        <begin position="23"/>
        <end position="85"/>
    </location>
</feature>
<evidence type="ECO:0000313" key="3">
    <source>
        <dbReference type="Proteomes" id="UP001596226"/>
    </source>
</evidence>
<proteinExistence type="predicted"/>
<dbReference type="SUPFAM" id="SSF46785">
    <property type="entry name" value="Winged helix' DNA-binding domain"/>
    <property type="match status" value="1"/>
</dbReference>
<reference evidence="3" key="1">
    <citation type="journal article" date="2019" name="Int. J. Syst. Evol. Microbiol.">
        <title>The Global Catalogue of Microorganisms (GCM) 10K type strain sequencing project: providing services to taxonomists for standard genome sequencing and annotation.</title>
        <authorList>
            <consortium name="The Broad Institute Genomics Platform"/>
            <consortium name="The Broad Institute Genome Sequencing Center for Infectious Disease"/>
            <person name="Wu L."/>
            <person name="Ma J."/>
        </authorList>
    </citation>
    <scope>NUCLEOTIDE SEQUENCE [LARGE SCALE GENOMIC DNA]</scope>
    <source>
        <strain evidence="3">CGMCC 4.7144</strain>
    </source>
</reference>
<evidence type="ECO:0000259" key="1">
    <source>
        <dbReference type="Pfam" id="PF03551"/>
    </source>
</evidence>
<dbReference type="Pfam" id="PF03551">
    <property type="entry name" value="PadR"/>
    <property type="match status" value="1"/>
</dbReference>
<evidence type="ECO:0000313" key="2">
    <source>
        <dbReference type="EMBL" id="MFC5923812.1"/>
    </source>
</evidence>
<dbReference type="EMBL" id="JBHSQS010000005">
    <property type="protein sequence ID" value="MFC5923812.1"/>
    <property type="molecule type" value="Genomic_DNA"/>
</dbReference>
<dbReference type="RefSeq" id="WP_377509202.1">
    <property type="nucleotide sequence ID" value="NZ_JBHSQS010000005.1"/>
</dbReference>
<dbReference type="InterPro" id="IPR005149">
    <property type="entry name" value="Tscrpt_reg_PadR_N"/>
</dbReference>
<name>A0ABW1H5H3_9ACTN</name>
<dbReference type="Gene3D" id="1.10.10.10">
    <property type="entry name" value="Winged helix-like DNA-binding domain superfamily/Winged helix DNA-binding domain"/>
    <property type="match status" value="1"/>
</dbReference>
<dbReference type="InterPro" id="IPR036388">
    <property type="entry name" value="WH-like_DNA-bd_sf"/>
</dbReference>
<gene>
    <name evidence="2" type="ORF">ACFQGL_10710</name>
</gene>
<organism evidence="2 3">
    <name type="scientific">Micromonospora vulcania</name>
    <dbReference type="NCBI Taxonomy" id="1441873"/>
    <lineage>
        <taxon>Bacteria</taxon>
        <taxon>Bacillati</taxon>
        <taxon>Actinomycetota</taxon>
        <taxon>Actinomycetes</taxon>
        <taxon>Micromonosporales</taxon>
        <taxon>Micromonosporaceae</taxon>
        <taxon>Micromonospora</taxon>
    </lineage>
</organism>
<sequence>MSDGPVRITGPLLAVLNALLDADDKELHGWAIMKATGKSGPTIYKILERLAESRWVTYRWEDDANTEPGKPRRRYYKLTPHGVTRAHALIAARQPKPAPTVRTRLAFGWCEA</sequence>
<dbReference type="Proteomes" id="UP001596226">
    <property type="component" value="Unassembled WGS sequence"/>
</dbReference>
<keyword evidence="3" id="KW-1185">Reference proteome</keyword>
<dbReference type="InterPro" id="IPR036390">
    <property type="entry name" value="WH_DNA-bd_sf"/>
</dbReference>